<dbReference type="GO" id="GO:0009982">
    <property type="term" value="F:pseudouridine synthase activity"/>
    <property type="evidence" value="ECO:0007669"/>
    <property type="project" value="InterPro"/>
</dbReference>
<keyword evidence="1" id="KW-0413">Isomerase</keyword>
<reference evidence="2" key="1">
    <citation type="submission" date="2023-03" db="UniProtKB">
        <authorList>
            <consortium name="EnsemblPlants"/>
        </authorList>
    </citation>
    <scope>IDENTIFICATION</scope>
</reference>
<dbReference type="Gramene" id="MELO3C030585.2.1">
    <property type="protein sequence ID" value="MELO3C030585.2.1"/>
    <property type="gene ID" value="MELO3C030585.2"/>
</dbReference>
<sequence length="37" mass="4030">MLKDKCLPLEECVVVVGRTDKGVTALQQVCTFCMLAS</sequence>
<dbReference type="SUPFAM" id="SSF55120">
    <property type="entry name" value="Pseudouridine synthase"/>
    <property type="match status" value="1"/>
</dbReference>
<evidence type="ECO:0000256" key="1">
    <source>
        <dbReference type="ARBA" id="ARBA00023235"/>
    </source>
</evidence>
<dbReference type="GO" id="GO:0001522">
    <property type="term" value="P:pseudouridine synthesis"/>
    <property type="evidence" value="ECO:0007669"/>
    <property type="project" value="InterPro"/>
</dbReference>
<dbReference type="InterPro" id="IPR020094">
    <property type="entry name" value="TruA/RsuA/RluB/E/F_N"/>
</dbReference>
<accession>A0A9I9E9A7</accession>
<dbReference type="GO" id="GO:0003723">
    <property type="term" value="F:RNA binding"/>
    <property type="evidence" value="ECO:0007669"/>
    <property type="project" value="InterPro"/>
</dbReference>
<protein>
    <submittedName>
        <fullName evidence="2">Uncharacterized protein</fullName>
    </submittedName>
</protein>
<proteinExistence type="predicted"/>
<dbReference type="AlphaFoldDB" id="A0A9I9E9A7"/>
<name>A0A9I9E9A7_CUCME</name>
<organism evidence="2">
    <name type="scientific">Cucumis melo</name>
    <name type="common">Muskmelon</name>
    <dbReference type="NCBI Taxonomy" id="3656"/>
    <lineage>
        <taxon>Eukaryota</taxon>
        <taxon>Viridiplantae</taxon>
        <taxon>Streptophyta</taxon>
        <taxon>Embryophyta</taxon>
        <taxon>Tracheophyta</taxon>
        <taxon>Spermatophyta</taxon>
        <taxon>Magnoliopsida</taxon>
        <taxon>eudicotyledons</taxon>
        <taxon>Gunneridae</taxon>
        <taxon>Pentapetalae</taxon>
        <taxon>rosids</taxon>
        <taxon>fabids</taxon>
        <taxon>Cucurbitales</taxon>
        <taxon>Cucurbitaceae</taxon>
        <taxon>Benincaseae</taxon>
        <taxon>Cucumis</taxon>
    </lineage>
</organism>
<dbReference type="EnsemblPlants" id="MELO3C030585.2.1">
    <property type="protein sequence ID" value="MELO3C030585.2.1"/>
    <property type="gene ID" value="MELO3C030585.2"/>
</dbReference>
<dbReference type="InterPro" id="IPR020103">
    <property type="entry name" value="PsdUridine_synth_cat_dom_sf"/>
</dbReference>
<dbReference type="Gene3D" id="3.30.70.580">
    <property type="entry name" value="Pseudouridine synthase I, catalytic domain, N-terminal subdomain"/>
    <property type="match status" value="1"/>
</dbReference>
<evidence type="ECO:0000313" key="2">
    <source>
        <dbReference type="EnsemblPlants" id="MELO3C030585.2.1"/>
    </source>
</evidence>